<dbReference type="CDD" id="cd00209">
    <property type="entry name" value="DHFR"/>
    <property type="match status" value="1"/>
</dbReference>
<dbReference type="Pfam" id="PF00186">
    <property type="entry name" value="DHFR_1"/>
    <property type="match status" value="1"/>
</dbReference>
<dbReference type="InterPro" id="IPR024072">
    <property type="entry name" value="DHFR-like_dom_sf"/>
</dbReference>
<evidence type="ECO:0000256" key="4">
    <source>
        <dbReference type="ARBA" id="ARBA00022563"/>
    </source>
</evidence>
<evidence type="ECO:0000256" key="5">
    <source>
        <dbReference type="ARBA" id="ARBA00022857"/>
    </source>
</evidence>
<dbReference type="EMBL" id="DACYAJ020000073">
    <property type="protein sequence ID" value="HCD1258473.1"/>
    <property type="molecule type" value="Genomic_DNA"/>
</dbReference>
<dbReference type="PROSITE" id="PS00075">
    <property type="entry name" value="DHFR_1"/>
    <property type="match status" value="1"/>
</dbReference>
<name>A0A9C7V5J4_CITAM</name>
<comment type="similarity">
    <text evidence="2 8">Belongs to the dihydrofolate reductase family.</text>
</comment>
<dbReference type="EC" id="1.5.1.3" evidence="3"/>
<evidence type="ECO:0000256" key="1">
    <source>
        <dbReference type="ARBA" id="ARBA00004903"/>
    </source>
</evidence>
<dbReference type="PANTHER" id="PTHR48069:SF3">
    <property type="entry name" value="DIHYDROFOLATE REDUCTASE"/>
    <property type="match status" value="1"/>
</dbReference>
<dbReference type="NCBIfam" id="NF000065">
    <property type="entry name" value="trim_DfrA3b"/>
    <property type="match status" value="1"/>
</dbReference>
<evidence type="ECO:0000313" key="12">
    <source>
        <dbReference type="Proteomes" id="UP000862426"/>
    </source>
</evidence>
<protein>
    <recommendedName>
        <fullName evidence="3">dihydrofolate reductase</fullName>
        <ecNumber evidence="3">1.5.1.3</ecNumber>
    </recommendedName>
</protein>
<dbReference type="Proteomes" id="UP000862426">
    <property type="component" value="Unassembled WGS sequence"/>
</dbReference>
<evidence type="ECO:0000259" key="9">
    <source>
        <dbReference type="PROSITE" id="PS51330"/>
    </source>
</evidence>
<dbReference type="AlphaFoldDB" id="A0A9C7V5J4"/>
<evidence type="ECO:0000256" key="7">
    <source>
        <dbReference type="ARBA" id="ARBA00025067"/>
    </source>
</evidence>
<dbReference type="SUPFAM" id="SSF53597">
    <property type="entry name" value="Dihydrofolate reductase-like"/>
    <property type="match status" value="1"/>
</dbReference>
<evidence type="ECO:0000256" key="2">
    <source>
        <dbReference type="ARBA" id="ARBA00009539"/>
    </source>
</evidence>
<dbReference type="GO" id="GO:0046655">
    <property type="term" value="P:folic acid metabolic process"/>
    <property type="evidence" value="ECO:0007669"/>
    <property type="project" value="TreeGrafter"/>
</dbReference>
<dbReference type="InterPro" id="IPR001796">
    <property type="entry name" value="DHFR_dom"/>
</dbReference>
<evidence type="ECO:0000256" key="8">
    <source>
        <dbReference type="RuleBase" id="RU004474"/>
    </source>
</evidence>
<dbReference type="EMBL" id="DACYAJ020000109">
    <property type="protein sequence ID" value="HCD1258606.1"/>
    <property type="molecule type" value="Genomic_DNA"/>
</dbReference>
<reference evidence="10" key="2">
    <citation type="submission" date="2022-05" db="EMBL/GenBank/DDBJ databases">
        <authorList>
            <consortium name="NCBI Pathogen Detection Project"/>
        </authorList>
    </citation>
    <scope>NUCLEOTIDE SEQUENCE</scope>
    <source>
        <strain evidence="10">CAV1698</strain>
    </source>
</reference>
<dbReference type="GO" id="GO:0046654">
    <property type="term" value="P:tetrahydrofolate biosynthetic process"/>
    <property type="evidence" value="ECO:0007669"/>
    <property type="project" value="InterPro"/>
</dbReference>
<dbReference type="InterPro" id="IPR017925">
    <property type="entry name" value="DHFR_CS"/>
</dbReference>
<accession>A0A9C7V5J4</accession>
<dbReference type="GO" id="GO:0006730">
    <property type="term" value="P:one-carbon metabolic process"/>
    <property type="evidence" value="ECO:0007669"/>
    <property type="project" value="UniProtKB-KW"/>
</dbReference>
<proteinExistence type="inferred from homology"/>
<keyword evidence="5" id="KW-0521">NADP</keyword>
<dbReference type="InterPro" id="IPR012259">
    <property type="entry name" value="DHFR"/>
</dbReference>
<gene>
    <name evidence="10" type="primary">dfrA3b</name>
    <name evidence="10" type="ORF">JD854_RS25975</name>
    <name evidence="11" type="ORF">JD854_RS26700</name>
</gene>
<comment type="caution">
    <text evidence="10">The sequence shown here is derived from an EMBL/GenBank/DDBJ whole genome shotgun (WGS) entry which is preliminary data.</text>
</comment>
<reference evidence="10" key="1">
    <citation type="journal article" date="2018" name="Genome Biol.">
        <title>SKESA: strategic k-mer extension for scrupulous assemblies.</title>
        <authorList>
            <person name="Souvorov A."/>
            <person name="Agarwala R."/>
            <person name="Lipman D.J."/>
        </authorList>
    </citation>
    <scope>NUCLEOTIDE SEQUENCE</scope>
    <source>
        <strain evidence="10">CAV1698</strain>
    </source>
</reference>
<organism evidence="10 12">
    <name type="scientific">Citrobacter amalonaticus</name>
    <dbReference type="NCBI Taxonomy" id="35703"/>
    <lineage>
        <taxon>Bacteria</taxon>
        <taxon>Pseudomonadati</taxon>
        <taxon>Pseudomonadota</taxon>
        <taxon>Gammaproteobacteria</taxon>
        <taxon>Enterobacterales</taxon>
        <taxon>Enterobacteriaceae</taxon>
        <taxon>Citrobacter</taxon>
    </lineage>
</organism>
<dbReference type="PANTHER" id="PTHR48069">
    <property type="entry name" value="DIHYDROFOLATE REDUCTASE"/>
    <property type="match status" value="1"/>
</dbReference>
<comment type="pathway">
    <text evidence="1">Cofactor biosynthesis; tetrahydrofolate biosynthesis; 5,6,7,8-tetrahydrofolate from 7,8-dihydrofolate: step 1/1.</text>
</comment>
<dbReference type="GO" id="GO:0050661">
    <property type="term" value="F:NADP binding"/>
    <property type="evidence" value="ECO:0007669"/>
    <property type="project" value="InterPro"/>
</dbReference>
<keyword evidence="4" id="KW-0554">One-carbon metabolism</keyword>
<dbReference type="Gene3D" id="3.40.430.10">
    <property type="entry name" value="Dihydrofolate Reductase, subunit A"/>
    <property type="match status" value="1"/>
</dbReference>
<evidence type="ECO:0000256" key="3">
    <source>
        <dbReference type="ARBA" id="ARBA00012856"/>
    </source>
</evidence>
<feature type="domain" description="DHFR" evidence="9">
    <location>
        <begin position="2"/>
        <end position="159"/>
    </location>
</feature>
<dbReference type="PROSITE" id="PS51330">
    <property type="entry name" value="DHFR_2"/>
    <property type="match status" value="1"/>
</dbReference>
<evidence type="ECO:0000313" key="11">
    <source>
        <dbReference type="EMBL" id="HCD1258606.1"/>
    </source>
</evidence>
<dbReference type="GO" id="GO:0046452">
    <property type="term" value="P:dihydrofolate metabolic process"/>
    <property type="evidence" value="ECO:0007669"/>
    <property type="project" value="TreeGrafter"/>
</dbReference>
<dbReference type="PRINTS" id="PR00070">
    <property type="entry name" value="DHFR"/>
</dbReference>
<evidence type="ECO:0000256" key="6">
    <source>
        <dbReference type="ARBA" id="ARBA00023002"/>
    </source>
</evidence>
<comment type="function">
    <text evidence="7">Key enzyme in folate metabolism. Catalyzes an essential reaction for de novo glycine and purine synthesis, and for DNA precursor synthesis.</text>
</comment>
<evidence type="ECO:0000313" key="10">
    <source>
        <dbReference type="EMBL" id="HCD1258473.1"/>
    </source>
</evidence>
<dbReference type="GO" id="GO:0004146">
    <property type="term" value="F:dihydrofolate reductase activity"/>
    <property type="evidence" value="ECO:0007669"/>
    <property type="project" value="UniProtKB-EC"/>
</dbReference>
<sequence>MTKQAIFAVAENLAFGLGGGLPWDTLKDDLQFFKRLTEGTDLVMGASTYRTLPLLPTNNRQFIVVSNTEEPSLNVHVVSPEHFKAFLSKTSRNLTIIGGSSLLTVDILSKMDKIIMTTVYGSFDADVYLPTEVVSYVTGKASNATLFNNSDAKMAVYYG</sequence>
<keyword evidence="6" id="KW-0560">Oxidoreductase</keyword>